<keyword evidence="3" id="KW-0472">Membrane</keyword>
<dbReference type="Pfam" id="PF20805">
    <property type="entry name" value="Integrin_A_Ig_2"/>
    <property type="match status" value="1"/>
</dbReference>
<dbReference type="GO" id="GO:0001525">
    <property type="term" value="P:angiogenesis"/>
    <property type="evidence" value="ECO:0007669"/>
    <property type="project" value="TreeGrafter"/>
</dbReference>
<evidence type="ECO:0000256" key="3">
    <source>
        <dbReference type="ARBA" id="ARBA00023136"/>
    </source>
</evidence>
<comment type="subcellular location">
    <subcellularLocation>
        <location evidence="1">Membrane</location>
        <topology evidence="1">Single-pass type I membrane protein</topology>
    </subcellularLocation>
</comment>
<dbReference type="EMBL" id="VZRP01023921">
    <property type="protein sequence ID" value="NWV72296.1"/>
    <property type="molecule type" value="Genomic_DNA"/>
</dbReference>
<dbReference type="InterPro" id="IPR048286">
    <property type="entry name" value="Integrin_alpha_Ig-like_3"/>
</dbReference>
<keyword evidence="8" id="KW-1185">Reference proteome</keyword>
<evidence type="ECO:0000256" key="1">
    <source>
        <dbReference type="ARBA" id="ARBA00004479"/>
    </source>
</evidence>
<dbReference type="GO" id="GO:0007229">
    <property type="term" value="P:integrin-mediated signaling pathway"/>
    <property type="evidence" value="ECO:0007669"/>
    <property type="project" value="UniProtKB-KW"/>
</dbReference>
<evidence type="ECO:0000256" key="4">
    <source>
        <dbReference type="ARBA" id="ARBA00023180"/>
    </source>
</evidence>
<evidence type="ECO:0000313" key="8">
    <source>
        <dbReference type="Proteomes" id="UP000564407"/>
    </source>
</evidence>
<keyword evidence="2" id="KW-0401">Integrin</keyword>
<comment type="caution">
    <text evidence="7">The sequence shown here is derived from an EMBL/GenBank/DDBJ whole genome shotgun (WGS) entry which is preliminary data.</text>
</comment>
<dbReference type="GO" id="GO:0009897">
    <property type="term" value="C:external side of plasma membrane"/>
    <property type="evidence" value="ECO:0007669"/>
    <property type="project" value="TreeGrafter"/>
</dbReference>
<dbReference type="GO" id="GO:0033627">
    <property type="term" value="P:cell adhesion mediated by integrin"/>
    <property type="evidence" value="ECO:0007669"/>
    <property type="project" value="TreeGrafter"/>
</dbReference>
<sequence>QGQEKLSCNPKKENGTHVVLCELGNPMKAGARITVDMELSVSGLEDMGDAITFHLQLRSKNSPSPSNASVTVTVPVEAEAEMELRGNSLPATTVLPTSWHWQEGSRRLEEHGIKVEHVYEVGHRVRGGPGVSPVSPPRRHPAVLPQLHNKGPSTVSGVTLRLAVPHLLGGRVLLYLLELGTDGGTDCSGHPALNPAQV</sequence>
<dbReference type="AlphaFoldDB" id="A0A7K6H9N9"/>
<dbReference type="GO" id="GO:0098609">
    <property type="term" value="P:cell-cell adhesion"/>
    <property type="evidence" value="ECO:0007669"/>
    <property type="project" value="TreeGrafter"/>
</dbReference>
<dbReference type="GO" id="GO:0005178">
    <property type="term" value="F:integrin binding"/>
    <property type="evidence" value="ECO:0007669"/>
    <property type="project" value="TreeGrafter"/>
</dbReference>
<dbReference type="InterPro" id="IPR048285">
    <property type="entry name" value="Integrin_alpha_Ig-like_2"/>
</dbReference>
<dbReference type="Gene3D" id="2.60.40.1510">
    <property type="entry name" value="ntegrin, alpha v. Chain A, domain 3"/>
    <property type="match status" value="1"/>
</dbReference>
<protein>
    <submittedName>
        <fullName evidence="7">ITA2B protein</fullName>
    </submittedName>
</protein>
<proteinExistence type="predicted"/>
<dbReference type="InterPro" id="IPR032695">
    <property type="entry name" value="Integrin_dom_sf"/>
</dbReference>
<dbReference type="Pfam" id="PF20806">
    <property type="entry name" value="Integrin_A_Ig_3"/>
    <property type="match status" value="1"/>
</dbReference>
<dbReference type="SUPFAM" id="SSF69179">
    <property type="entry name" value="Integrin domains"/>
    <property type="match status" value="3"/>
</dbReference>
<accession>A0A7K6H9N9</accession>
<dbReference type="Gene3D" id="2.60.40.1530">
    <property type="entry name" value="ntegrin, alpha v. Chain A, domain 4"/>
    <property type="match status" value="1"/>
</dbReference>
<name>A0A7K6H9N9_9PASS</name>
<dbReference type="PANTHER" id="PTHR23220:SF73">
    <property type="entry name" value="INTEGRIN ALPHA-IIB"/>
    <property type="match status" value="1"/>
</dbReference>
<dbReference type="Proteomes" id="UP000564407">
    <property type="component" value="Unassembled WGS sequence"/>
</dbReference>
<feature type="domain" description="Integrin alpha second immunoglobulin-like" evidence="5">
    <location>
        <begin position="3"/>
        <end position="76"/>
    </location>
</feature>
<evidence type="ECO:0000259" key="6">
    <source>
        <dbReference type="Pfam" id="PF20806"/>
    </source>
</evidence>
<keyword evidence="4" id="KW-0325">Glycoprotein</keyword>
<dbReference type="PANTHER" id="PTHR23220">
    <property type="entry name" value="INTEGRIN ALPHA"/>
    <property type="match status" value="1"/>
</dbReference>
<gene>
    <name evidence="7" type="primary">Itga2b_1</name>
    <name evidence="7" type="ORF">MALELE_R04236</name>
</gene>
<feature type="domain" description="Integrin alpha third immunoglobulin-like" evidence="6">
    <location>
        <begin position="146"/>
        <end position="197"/>
    </location>
</feature>
<evidence type="ECO:0000313" key="7">
    <source>
        <dbReference type="EMBL" id="NWV72296.1"/>
    </source>
</evidence>
<evidence type="ECO:0000256" key="2">
    <source>
        <dbReference type="ARBA" id="ARBA00023037"/>
    </source>
</evidence>
<evidence type="ECO:0000259" key="5">
    <source>
        <dbReference type="Pfam" id="PF20805"/>
    </source>
</evidence>
<feature type="non-terminal residue" evidence="7">
    <location>
        <position position="1"/>
    </location>
</feature>
<feature type="non-terminal residue" evidence="7">
    <location>
        <position position="198"/>
    </location>
</feature>
<organism evidence="7 8">
    <name type="scientific">Malurus elegans</name>
    <name type="common">Red-winged fairywren</name>
    <dbReference type="NCBI Taxonomy" id="720584"/>
    <lineage>
        <taxon>Eukaryota</taxon>
        <taxon>Metazoa</taxon>
        <taxon>Chordata</taxon>
        <taxon>Craniata</taxon>
        <taxon>Vertebrata</taxon>
        <taxon>Euteleostomi</taxon>
        <taxon>Archelosauria</taxon>
        <taxon>Archosauria</taxon>
        <taxon>Dinosauria</taxon>
        <taxon>Saurischia</taxon>
        <taxon>Theropoda</taxon>
        <taxon>Coelurosauria</taxon>
        <taxon>Aves</taxon>
        <taxon>Neognathae</taxon>
        <taxon>Neoaves</taxon>
        <taxon>Telluraves</taxon>
        <taxon>Australaves</taxon>
        <taxon>Passeriformes</taxon>
        <taxon>Meliphagoidea</taxon>
        <taxon>Maluridae</taxon>
        <taxon>Malurus</taxon>
    </lineage>
</organism>
<reference evidence="7 8" key="1">
    <citation type="submission" date="2019-09" db="EMBL/GenBank/DDBJ databases">
        <title>Bird 10,000 Genomes (B10K) Project - Family phase.</title>
        <authorList>
            <person name="Zhang G."/>
        </authorList>
    </citation>
    <scope>NUCLEOTIDE SEQUENCE [LARGE SCALE GENOMIC DNA]</scope>
    <source>
        <strain evidence="7">B10K-DU-029-44</strain>
        <tissue evidence="7">Heart</tissue>
    </source>
</reference>
<dbReference type="GO" id="GO:0007160">
    <property type="term" value="P:cell-matrix adhesion"/>
    <property type="evidence" value="ECO:0007669"/>
    <property type="project" value="TreeGrafter"/>
</dbReference>
<dbReference type="GO" id="GO:0008305">
    <property type="term" value="C:integrin complex"/>
    <property type="evidence" value="ECO:0007669"/>
    <property type="project" value="TreeGrafter"/>
</dbReference>